<dbReference type="Pfam" id="PF00551">
    <property type="entry name" value="Formyl_trans_N"/>
    <property type="match status" value="1"/>
</dbReference>
<dbReference type="SUPFAM" id="SSF48013">
    <property type="entry name" value="NusB-like"/>
    <property type="match status" value="1"/>
</dbReference>
<dbReference type="GO" id="GO:0005829">
    <property type="term" value="C:cytosol"/>
    <property type="evidence" value="ECO:0007669"/>
    <property type="project" value="TreeGrafter"/>
</dbReference>
<evidence type="ECO:0000256" key="12">
    <source>
        <dbReference type="ARBA" id="ARBA00047283"/>
    </source>
</evidence>
<dbReference type="InterPro" id="IPR041711">
    <property type="entry name" value="Met-tRNA-FMT_N"/>
</dbReference>
<evidence type="ECO:0000256" key="4">
    <source>
        <dbReference type="ARBA" id="ARBA00010699"/>
    </source>
</evidence>
<gene>
    <name evidence="13" type="primary">fmt</name>
    <name evidence="16" type="ORF">MELA_00938</name>
</gene>
<dbReference type="InterPro" id="IPR054728">
    <property type="entry name" value="RsmB-like_ferredoxin"/>
</dbReference>
<evidence type="ECO:0000256" key="6">
    <source>
        <dbReference type="ARBA" id="ARBA00022552"/>
    </source>
</evidence>
<dbReference type="InterPro" id="IPR002376">
    <property type="entry name" value="Formyl_transf_N"/>
</dbReference>
<keyword evidence="17" id="KW-1185">Reference proteome</keyword>
<dbReference type="InterPro" id="IPR006027">
    <property type="entry name" value="NusB_RsmB_TIM44"/>
</dbReference>
<comment type="function">
    <text evidence="13">Attaches a formyl group to the free amino group of methionyl-tRNA(fMet). The formyl group appears to play a dual role in the initiator identity of N-formylmethionyl-tRNA by promoting its recognition by IF2 and preventing the misappropriation of this tRNA by the elongation apparatus.</text>
</comment>
<sequence length="767" mass="83554">MRVSFMGTPTFALPSLKALMAAGYDICLVVTQPDRPAGRGRVLTPPPVKLAAQELRLPLLQPEKVGEPAVISALQSAQPEAIVVVAYGQLLPKSILTLPPHGCVNLHASLLPKHRGAAPIPWAIIRGDSMTGVTIMQIEARMDAGPILLQRAEPIQQHDTAATLSQRLAVLGAELLCQVLHQVARETVHRVPQDERLATYAPKLLPADTRLDWTRDARALDCLIRGLSPTPGAITGFGGRRIKVLEAGVETVIDSPPGTVCAIDQTKGVLVAAKSGGLWLTQVQPENRRAMAPANLRGDTVSVQVASLTRPSAPPITARHLALDVLTQVEEQQAYASLLLDARLQKTRLSQQNRGLVTELTYGILRWQGRLDYLLAAVTDRPWDRVDPMLRRLLRLGAYQLLFLTRIPAYAAVNETVALTQDVVRSHMKSTAKSFVNAILRRLQERQGTIRFPDPSSDPVGALAAHWSHPAWLVGRWLQRLGAEKTEALLKANNDIPALSVVVNRLKSRPEEVRARLAEIAGSVTPGRFVPGSFHLTDGAEALRDPAFADGWYFPMDEAAALPVLLLDPQPGEVVLDACAGGGGKTALLVARLAGRGRVIALDPSARAHRRLREARARLGLDRVIPVRADARQASRLFMRQVDRALVDAPCSGLGTLRRHPERRWQQQEAGLADLARLQLELLRGVAPLITPGGVLVYSTCSLEPEETDAVVDTFLHDFPEFAIDEAPAGLPATISELIDPKGALRTWPHRHGVDGFYAIRLLRRDT</sequence>
<evidence type="ECO:0000313" key="17">
    <source>
        <dbReference type="Proteomes" id="UP000334340"/>
    </source>
</evidence>
<dbReference type="InterPro" id="IPR044135">
    <property type="entry name" value="Met-tRNA-FMT_C"/>
</dbReference>
<evidence type="ECO:0000256" key="13">
    <source>
        <dbReference type="HAMAP-Rule" id="MF_00182"/>
    </source>
</evidence>
<comment type="function">
    <text evidence="1">Specifically methylates the cytosine at position 967 (m5C967) of 16S rRNA.</text>
</comment>
<reference evidence="16 17" key="1">
    <citation type="submission" date="2019-07" db="EMBL/GenBank/DDBJ databases">
        <authorList>
            <person name="Cremers G."/>
        </authorList>
    </citation>
    <scope>NUCLEOTIDE SEQUENCE [LARGE SCALE GENOMIC DNA]</scope>
</reference>
<dbReference type="PANTHER" id="PTHR11138:SF5">
    <property type="entry name" value="METHIONYL-TRNA FORMYLTRANSFERASE, MITOCHONDRIAL"/>
    <property type="match status" value="1"/>
</dbReference>
<dbReference type="Pfam" id="PF02911">
    <property type="entry name" value="Formyl_trans_C"/>
    <property type="match status" value="1"/>
</dbReference>
<feature type="binding site" evidence="14">
    <location>
        <position position="603"/>
    </location>
    <ligand>
        <name>S-adenosyl-L-methionine</name>
        <dbReference type="ChEBI" id="CHEBI:59789"/>
    </ligand>
</feature>
<name>A0A564ZGY8_9BACT</name>
<dbReference type="SUPFAM" id="SSF53335">
    <property type="entry name" value="S-adenosyl-L-methionine-dependent methyltransferases"/>
    <property type="match status" value="1"/>
</dbReference>
<dbReference type="GO" id="GO:0006355">
    <property type="term" value="P:regulation of DNA-templated transcription"/>
    <property type="evidence" value="ECO:0007669"/>
    <property type="project" value="InterPro"/>
</dbReference>
<comment type="caution">
    <text evidence="14">Lacks conserved residue(s) required for the propagation of feature annotation.</text>
</comment>
<keyword evidence="8 13" id="KW-0808">Transferase</keyword>
<dbReference type="NCBIfam" id="NF011494">
    <property type="entry name" value="PRK14902.1"/>
    <property type="match status" value="1"/>
</dbReference>
<dbReference type="InterPro" id="IPR035926">
    <property type="entry name" value="NusB-like_sf"/>
</dbReference>
<comment type="similarity">
    <text evidence="4 13">Belongs to the Fmt family.</text>
</comment>
<feature type="binding site" evidence="13">
    <location>
        <begin position="109"/>
        <end position="112"/>
    </location>
    <ligand>
        <name>(6S)-5,6,7,8-tetrahydrofolate</name>
        <dbReference type="ChEBI" id="CHEBI:57453"/>
    </ligand>
</feature>
<dbReference type="PROSITE" id="PS51686">
    <property type="entry name" value="SAM_MT_RSMB_NOP"/>
    <property type="match status" value="1"/>
</dbReference>
<evidence type="ECO:0000259" key="15">
    <source>
        <dbReference type="PROSITE" id="PS51686"/>
    </source>
</evidence>
<dbReference type="InterPro" id="IPR029063">
    <property type="entry name" value="SAM-dependent_MTases_sf"/>
</dbReference>
<accession>A0A564ZGY8</accession>
<feature type="binding site" evidence="14">
    <location>
        <position position="630"/>
    </location>
    <ligand>
        <name>S-adenosyl-L-methionine</name>
        <dbReference type="ChEBI" id="CHEBI:59789"/>
    </ligand>
</feature>
<evidence type="ECO:0000256" key="10">
    <source>
        <dbReference type="ARBA" id="ARBA00022884"/>
    </source>
</evidence>
<dbReference type="SUPFAM" id="SSF53328">
    <property type="entry name" value="Formyltransferase"/>
    <property type="match status" value="1"/>
</dbReference>
<dbReference type="PROSITE" id="PS01153">
    <property type="entry name" value="NOL1_NOP2_SUN"/>
    <property type="match status" value="1"/>
</dbReference>
<dbReference type="InterPro" id="IPR005794">
    <property type="entry name" value="Fmt"/>
</dbReference>
<dbReference type="InterPro" id="IPR018314">
    <property type="entry name" value="RsmB/NOL1/NOP2-like_CS"/>
</dbReference>
<dbReference type="Proteomes" id="UP000334340">
    <property type="component" value="Unassembled WGS sequence"/>
</dbReference>
<evidence type="ECO:0000256" key="1">
    <source>
        <dbReference type="ARBA" id="ARBA00002724"/>
    </source>
</evidence>
<organism evidence="16 17">
    <name type="scientific">Candidatus Methylomirabilis lanthanidiphila</name>
    <dbReference type="NCBI Taxonomy" id="2211376"/>
    <lineage>
        <taxon>Bacteria</taxon>
        <taxon>Candidatus Methylomirabilota</taxon>
        <taxon>Candidatus Methylomirabilia</taxon>
        <taxon>Candidatus Methylomirabilales</taxon>
        <taxon>Candidatus Methylomirabilaceae</taxon>
        <taxon>Candidatus Methylomirabilis</taxon>
    </lineage>
</organism>
<dbReference type="EMBL" id="CABIKM010000015">
    <property type="protein sequence ID" value="VUZ84565.1"/>
    <property type="molecule type" value="Genomic_DNA"/>
</dbReference>
<evidence type="ECO:0000256" key="2">
    <source>
        <dbReference type="ARBA" id="ARBA00004496"/>
    </source>
</evidence>
<dbReference type="GO" id="GO:0008649">
    <property type="term" value="F:rRNA methyltransferase activity"/>
    <property type="evidence" value="ECO:0007669"/>
    <property type="project" value="InterPro"/>
</dbReference>
<evidence type="ECO:0000256" key="14">
    <source>
        <dbReference type="PROSITE-ProRule" id="PRU01023"/>
    </source>
</evidence>
<keyword evidence="9 14" id="KW-0949">S-adenosyl-L-methionine</keyword>
<dbReference type="CDD" id="cd02440">
    <property type="entry name" value="AdoMet_MTases"/>
    <property type="match status" value="1"/>
</dbReference>
<dbReference type="InterPro" id="IPR036477">
    <property type="entry name" value="Formyl_transf_N_sf"/>
</dbReference>
<dbReference type="PANTHER" id="PTHR11138">
    <property type="entry name" value="METHIONYL-TRNA FORMYLTRANSFERASE"/>
    <property type="match status" value="1"/>
</dbReference>
<dbReference type="InterPro" id="IPR004573">
    <property type="entry name" value="rRNA_ssu_MeTfrase_B"/>
</dbReference>
<protein>
    <recommendedName>
        <fullName evidence="13">Methionyl-tRNA formyltransferase</fullName>
        <ecNumber evidence="13">2.1.2.9</ecNumber>
    </recommendedName>
</protein>
<dbReference type="InterPro" id="IPR011034">
    <property type="entry name" value="Formyl_transferase-like_C_sf"/>
</dbReference>
<keyword evidence="7 14" id="KW-0489">Methyltransferase</keyword>
<dbReference type="AlphaFoldDB" id="A0A564ZGY8"/>
<dbReference type="InterPro" id="IPR023267">
    <property type="entry name" value="RCMT"/>
</dbReference>
<dbReference type="Pfam" id="PF22458">
    <property type="entry name" value="RsmF-B_ferredox"/>
    <property type="match status" value="1"/>
</dbReference>
<keyword evidence="6" id="KW-0698">rRNA processing</keyword>
<evidence type="ECO:0000256" key="9">
    <source>
        <dbReference type="ARBA" id="ARBA00022691"/>
    </source>
</evidence>
<evidence type="ECO:0000256" key="8">
    <source>
        <dbReference type="ARBA" id="ARBA00022679"/>
    </source>
</evidence>
<dbReference type="CDD" id="cd08704">
    <property type="entry name" value="Met_tRNA_FMT_C"/>
    <property type="match status" value="1"/>
</dbReference>
<keyword evidence="11 13" id="KW-0648">Protein biosynthesis</keyword>
<evidence type="ECO:0000256" key="11">
    <source>
        <dbReference type="ARBA" id="ARBA00022917"/>
    </source>
</evidence>
<dbReference type="SUPFAM" id="SSF50486">
    <property type="entry name" value="FMT C-terminal domain-like"/>
    <property type="match status" value="1"/>
</dbReference>
<comment type="catalytic activity">
    <reaction evidence="13">
        <text>L-methionyl-tRNA(fMet) + (6R)-10-formyltetrahydrofolate = N-formyl-L-methionyl-tRNA(fMet) + (6S)-5,6,7,8-tetrahydrofolate + H(+)</text>
        <dbReference type="Rhea" id="RHEA:24380"/>
        <dbReference type="Rhea" id="RHEA-COMP:9952"/>
        <dbReference type="Rhea" id="RHEA-COMP:9953"/>
        <dbReference type="ChEBI" id="CHEBI:15378"/>
        <dbReference type="ChEBI" id="CHEBI:57453"/>
        <dbReference type="ChEBI" id="CHEBI:78530"/>
        <dbReference type="ChEBI" id="CHEBI:78844"/>
        <dbReference type="ChEBI" id="CHEBI:195366"/>
        <dbReference type="EC" id="2.1.2.9"/>
    </reaction>
</comment>
<keyword evidence="5" id="KW-0963">Cytoplasm</keyword>
<comment type="subcellular location">
    <subcellularLocation>
        <location evidence="2">Cytoplasm</location>
    </subcellularLocation>
</comment>
<dbReference type="Pfam" id="PF01189">
    <property type="entry name" value="Methyltr_RsmB-F"/>
    <property type="match status" value="1"/>
</dbReference>
<dbReference type="HAMAP" id="MF_00182">
    <property type="entry name" value="Formyl_trans"/>
    <property type="match status" value="1"/>
</dbReference>
<feature type="domain" description="SAM-dependent MTase RsmB/NOP-type" evidence="15">
    <location>
        <begin position="489"/>
        <end position="765"/>
    </location>
</feature>
<dbReference type="InterPro" id="IPR049560">
    <property type="entry name" value="MeTrfase_RsmB-F_NOP2_cat"/>
</dbReference>
<comment type="similarity">
    <text evidence="3 14">Belongs to the class I-like SAM-binding methyltransferase superfamily. RsmB/NOP family.</text>
</comment>
<dbReference type="InterPro" id="IPR005793">
    <property type="entry name" value="Formyl_trans_C"/>
</dbReference>
<dbReference type="PRINTS" id="PR02008">
    <property type="entry name" value="RCMTFAMILY"/>
</dbReference>
<evidence type="ECO:0000256" key="5">
    <source>
        <dbReference type="ARBA" id="ARBA00022490"/>
    </source>
</evidence>
<dbReference type="GO" id="GO:0004479">
    <property type="term" value="F:methionyl-tRNA formyltransferase activity"/>
    <property type="evidence" value="ECO:0007669"/>
    <property type="project" value="UniProtKB-UniRule"/>
</dbReference>
<dbReference type="Gene3D" id="1.10.940.10">
    <property type="entry name" value="NusB-like"/>
    <property type="match status" value="1"/>
</dbReference>
<dbReference type="GO" id="GO:0003723">
    <property type="term" value="F:RNA binding"/>
    <property type="evidence" value="ECO:0007669"/>
    <property type="project" value="UniProtKB-UniRule"/>
</dbReference>
<dbReference type="EC" id="2.1.2.9" evidence="13"/>
<keyword evidence="10 14" id="KW-0694">RNA-binding</keyword>
<proteinExistence type="inferred from homology"/>
<evidence type="ECO:0000313" key="16">
    <source>
        <dbReference type="EMBL" id="VUZ84565.1"/>
    </source>
</evidence>
<dbReference type="Gene3D" id="3.40.50.12230">
    <property type="match status" value="1"/>
</dbReference>
<feature type="binding site" evidence="14">
    <location>
        <position position="648"/>
    </location>
    <ligand>
        <name>S-adenosyl-L-methionine</name>
        <dbReference type="ChEBI" id="CHEBI:59789"/>
    </ligand>
</feature>
<dbReference type="NCBIfam" id="TIGR00460">
    <property type="entry name" value="fmt"/>
    <property type="match status" value="1"/>
</dbReference>
<dbReference type="Gene3D" id="3.40.50.150">
    <property type="entry name" value="Vaccinia Virus protein VP39"/>
    <property type="match status" value="1"/>
</dbReference>
<dbReference type="NCBIfam" id="TIGR00563">
    <property type="entry name" value="rsmB"/>
    <property type="match status" value="1"/>
</dbReference>
<comment type="catalytic activity">
    <reaction evidence="12">
        <text>cytidine(967) in 16S rRNA + S-adenosyl-L-methionine = 5-methylcytidine(967) in 16S rRNA + S-adenosyl-L-homocysteine + H(+)</text>
        <dbReference type="Rhea" id="RHEA:42748"/>
        <dbReference type="Rhea" id="RHEA-COMP:10219"/>
        <dbReference type="Rhea" id="RHEA-COMP:10220"/>
        <dbReference type="ChEBI" id="CHEBI:15378"/>
        <dbReference type="ChEBI" id="CHEBI:57856"/>
        <dbReference type="ChEBI" id="CHEBI:59789"/>
        <dbReference type="ChEBI" id="CHEBI:74483"/>
        <dbReference type="ChEBI" id="CHEBI:82748"/>
        <dbReference type="EC" id="2.1.1.176"/>
    </reaction>
</comment>
<dbReference type="InterPro" id="IPR001678">
    <property type="entry name" value="MeTrfase_RsmB-F_NOP2_dom"/>
</dbReference>
<feature type="active site" description="Nucleophile" evidence="14">
    <location>
        <position position="701"/>
    </location>
</feature>
<dbReference type="CDD" id="cd08646">
    <property type="entry name" value="FMT_core_Met-tRNA-FMT_N"/>
    <property type="match status" value="1"/>
</dbReference>
<dbReference type="Pfam" id="PF01029">
    <property type="entry name" value="NusB"/>
    <property type="match status" value="1"/>
</dbReference>
<evidence type="ECO:0000256" key="7">
    <source>
        <dbReference type="ARBA" id="ARBA00022603"/>
    </source>
</evidence>
<evidence type="ECO:0000256" key="3">
    <source>
        <dbReference type="ARBA" id="ARBA00007494"/>
    </source>
</evidence>